<evidence type="ECO:0000313" key="2">
    <source>
        <dbReference type="Proteomes" id="UP000275749"/>
    </source>
</evidence>
<sequence>MGNTRITAIDGTHCLSFDCGGLPVDEAIITRGHEPNGYFWEGIASFAAADIVDAVELDSEGDMFSATGTQSDLERLQAVMEPLTQDEKALEEVMRRAEADGFEFED</sequence>
<reference evidence="1 2" key="1">
    <citation type="submission" date="2018-11" db="EMBL/GenBank/DDBJ databases">
        <title>Sequencing the genomes of 1000 actinobacteria strains.</title>
        <authorList>
            <person name="Klenk H.-P."/>
        </authorList>
    </citation>
    <scope>NUCLEOTIDE SEQUENCE [LARGE SCALE GENOMIC DNA]</scope>
    <source>
        <strain evidence="1 2">DSM 10546</strain>
    </source>
</reference>
<proteinExistence type="predicted"/>
<dbReference type="Proteomes" id="UP000275749">
    <property type="component" value="Unassembled WGS sequence"/>
</dbReference>
<organism evidence="1 2">
    <name type="scientific">Luteococcus japonicus</name>
    <dbReference type="NCBI Taxonomy" id="33984"/>
    <lineage>
        <taxon>Bacteria</taxon>
        <taxon>Bacillati</taxon>
        <taxon>Actinomycetota</taxon>
        <taxon>Actinomycetes</taxon>
        <taxon>Propionibacteriales</taxon>
        <taxon>Propionibacteriaceae</taxon>
        <taxon>Luteococcus</taxon>
    </lineage>
</organism>
<dbReference type="EMBL" id="RKHG01000001">
    <property type="protein sequence ID" value="ROR53468.1"/>
    <property type="molecule type" value="Genomic_DNA"/>
</dbReference>
<accession>A0A3N1ZRX1</accession>
<gene>
    <name evidence="1" type="ORF">EDD41_0621</name>
</gene>
<evidence type="ECO:0000313" key="1">
    <source>
        <dbReference type="EMBL" id="ROR53468.1"/>
    </source>
</evidence>
<dbReference type="AlphaFoldDB" id="A0A3N1ZRX1"/>
<dbReference type="RefSeq" id="WP_123574917.1">
    <property type="nucleotide sequence ID" value="NZ_RKHG01000001.1"/>
</dbReference>
<protein>
    <submittedName>
        <fullName evidence="1">Immunity protein 51 of polymorphic toxin system</fullName>
    </submittedName>
</protein>
<comment type="caution">
    <text evidence="1">The sequence shown here is derived from an EMBL/GenBank/DDBJ whole genome shotgun (WGS) entry which is preliminary data.</text>
</comment>
<name>A0A3N1ZRX1_9ACTN</name>